<protein>
    <submittedName>
        <fullName evidence="1">Uncharacterized protein</fullName>
    </submittedName>
</protein>
<keyword evidence="2" id="KW-1185">Reference proteome</keyword>
<evidence type="ECO:0000313" key="1">
    <source>
        <dbReference type="EMBL" id="MBY5959602.1"/>
    </source>
</evidence>
<gene>
    <name evidence="1" type="ORF">KUV50_15725</name>
</gene>
<dbReference type="RefSeq" id="WP_222581139.1">
    <property type="nucleotide sequence ID" value="NZ_JAHVHU010000016.1"/>
</dbReference>
<name>A0A953HPX0_9BACT</name>
<accession>A0A953HPX0</accession>
<dbReference type="AlphaFoldDB" id="A0A953HPX0"/>
<evidence type="ECO:0000313" key="2">
    <source>
        <dbReference type="Proteomes" id="UP000753961"/>
    </source>
</evidence>
<organism evidence="1 2">
    <name type="scientific">Membranihabitans marinus</name>
    <dbReference type="NCBI Taxonomy" id="1227546"/>
    <lineage>
        <taxon>Bacteria</taxon>
        <taxon>Pseudomonadati</taxon>
        <taxon>Bacteroidota</taxon>
        <taxon>Saprospiria</taxon>
        <taxon>Saprospirales</taxon>
        <taxon>Saprospiraceae</taxon>
        <taxon>Membranihabitans</taxon>
    </lineage>
</organism>
<proteinExistence type="predicted"/>
<dbReference type="EMBL" id="JAHVHU010000016">
    <property type="protein sequence ID" value="MBY5959602.1"/>
    <property type="molecule type" value="Genomic_DNA"/>
</dbReference>
<dbReference type="Proteomes" id="UP000753961">
    <property type="component" value="Unassembled WGS sequence"/>
</dbReference>
<sequence length="133" mass="15389">MDNYASGLYYDNLMRVRTHHDLNQWFKIFLTGVIETARNGVKTFDGILHLQKEIDGKLKDIGARSGDAYKVVQYLYSHPIIEAQKVSEITGKTMRPAYNLIKVLEELDIITEITGAQRGRLYLFQEYVNLFND</sequence>
<comment type="caution">
    <text evidence="1">The sequence shown here is derived from an EMBL/GenBank/DDBJ whole genome shotgun (WGS) entry which is preliminary data.</text>
</comment>
<reference evidence="1" key="1">
    <citation type="submission" date="2021-06" db="EMBL/GenBank/DDBJ databases">
        <title>44 bacteria genomes isolated from Dapeng, Shenzhen.</title>
        <authorList>
            <person name="Zheng W."/>
            <person name="Yu S."/>
            <person name="Huang Y."/>
        </authorList>
    </citation>
    <scope>NUCLEOTIDE SEQUENCE</scope>
    <source>
        <strain evidence="1">DP5N28-2</strain>
    </source>
</reference>